<accession>A0A562LPY6</accession>
<evidence type="ECO:0000256" key="1">
    <source>
        <dbReference type="SAM" id="MobiDB-lite"/>
    </source>
</evidence>
<dbReference type="EMBL" id="VLKL01000002">
    <property type="protein sequence ID" value="TWI09656.1"/>
    <property type="molecule type" value="Genomic_DNA"/>
</dbReference>
<protein>
    <submittedName>
        <fullName evidence="2">Uncharacterized protein</fullName>
    </submittedName>
</protein>
<keyword evidence="3" id="KW-1185">Reference proteome</keyword>
<comment type="caution">
    <text evidence="2">The sequence shown here is derived from an EMBL/GenBank/DDBJ whole genome shotgun (WGS) entry which is preliminary data.</text>
</comment>
<name>A0A562LPY6_9BRAD</name>
<evidence type="ECO:0000313" key="3">
    <source>
        <dbReference type="Proteomes" id="UP000317176"/>
    </source>
</evidence>
<organism evidence="2 3">
    <name type="scientific">Bradyrhizobium daqingense</name>
    <dbReference type="NCBI Taxonomy" id="993502"/>
    <lineage>
        <taxon>Bacteria</taxon>
        <taxon>Pseudomonadati</taxon>
        <taxon>Pseudomonadota</taxon>
        <taxon>Alphaproteobacteria</taxon>
        <taxon>Hyphomicrobiales</taxon>
        <taxon>Nitrobacteraceae</taxon>
        <taxon>Bradyrhizobium</taxon>
    </lineage>
</organism>
<dbReference type="AlphaFoldDB" id="A0A562LPY6"/>
<feature type="region of interest" description="Disordered" evidence="1">
    <location>
        <begin position="1"/>
        <end position="23"/>
    </location>
</feature>
<sequence>MGCVTTAVGPEHPGTKVTFKSPDPEKWTGTRVYGERRSIFRCRPLACPENSIVTIRTAASPTRSPDPVALQKFAEADAQRQMAQTEQASTEAVGRLRDLTLTSSRVAKMKEFPAVHWEYRATGPNDKPIYIVRDMVFAGNTMIDVISTSLGVEVARRNSADFVGVMEIEDFAPPARQ</sequence>
<proteinExistence type="predicted"/>
<gene>
    <name evidence="2" type="ORF">IQ17_00733</name>
</gene>
<reference evidence="2 3" key="1">
    <citation type="journal article" date="2015" name="Stand. Genomic Sci.">
        <title>Genomic Encyclopedia of Bacterial and Archaeal Type Strains, Phase III: the genomes of soil and plant-associated and newly described type strains.</title>
        <authorList>
            <person name="Whitman W.B."/>
            <person name="Woyke T."/>
            <person name="Klenk H.P."/>
            <person name="Zhou Y."/>
            <person name="Lilburn T.G."/>
            <person name="Beck B.J."/>
            <person name="De Vos P."/>
            <person name="Vandamme P."/>
            <person name="Eisen J.A."/>
            <person name="Garrity G."/>
            <person name="Hugenholtz P."/>
            <person name="Kyrpides N.C."/>
        </authorList>
    </citation>
    <scope>NUCLEOTIDE SEQUENCE [LARGE SCALE GENOMIC DNA]</scope>
    <source>
        <strain evidence="2 3">CGMCC 1.10947</strain>
    </source>
</reference>
<evidence type="ECO:0000313" key="2">
    <source>
        <dbReference type="EMBL" id="TWI09656.1"/>
    </source>
</evidence>
<dbReference type="Proteomes" id="UP000317176">
    <property type="component" value="Unassembled WGS sequence"/>
</dbReference>